<dbReference type="InterPro" id="IPR011991">
    <property type="entry name" value="ArsR-like_HTH"/>
</dbReference>
<evidence type="ECO:0000256" key="1">
    <source>
        <dbReference type="ARBA" id="ARBA00023015"/>
    </source>
</evidence>
<dbReference type="InterPro" id="IPR001845">
    <property type="entry name" value="HTH_ArsR_DNA-bd_dom"/>
</dbReference>
<dbReference type="GO" id="GO:0003677">
    <property type="term" value="F:DNA binding"/>
    <property type="evidence" value="ECO:0007669"/>
    <property type="project" value="UniProtKB-KW"/>
</dbReference>
<evidence type="ECO:0000256" key="3">
    <source>
        <dbReference type="ARBA" id="ARBA00023163"/>
    </source>
</evidence>
<evidence type="ECO:0000313" key="5">
    <source>
        <dbReference type="EMBL" id="GAL83907.1"/>
    </source>
</evidence>
<accession>A0A098LBV8</accession>
<keyword evidence="1" id="KW-0805">Transcription regulation</keyword>
<name>A0A098LBV8_9BACT</name>
<feature type="domain" description="HTH arsR-type" evidence="4">
    <location>
        <begin position="1"/>
        <end position="72"/>
    </location>
</feature>
<dbReference type="GO" id="GO:0003700">
    <property type="term" value="F:DNA-binding transcription factor activity"/>
    <property type="evidence" value="ECO:0007669"/>
    <property type="project" value="InterPro"/>
</dbReference>
<comment type="caution">
    <text evidence="5">The sequence shown here is derived from an EMBL/GenBank/DDBJ whole genome shotgun (WGS) entry which is preliminary data.</text>
</comment>
<protein>
    <submittedName>
        <fullName evidence="5">ArsR family transcriptional regulator</fullName>
    </submittedName>
</protein>
<dbReference type="Proteomes" id="UP000030185">
    <property type="component" value="Unassembled WGS sequence"/>
</dbReference>
<dbReference type="EMBL" id="BBLT01000002">
    <property type="protein sequence ID" value="GAL83907.1"/>
    <property type="molecule type" value="Genomic_DNA"/>
</dbReference>
<dbReference type="SUPFAM" id="SSF46785">
    <property type="entry name" value="Winged helix' DNA-binding domain"/>
    <property type="match status" value="1"/>
</dbReference>
<dbReference type="InterPro" id="IPR036388">
    <property type="entry name" value="WH-like_DNA-bd_sf"/>
</dbReference>
<dbReference type="InterPro" id="IPR036390">
    <property type="entry name" value="WH_DNA-bd_sf"/>
</dbReference>
<reference evidence="5 6" key="1">
    <citation type="submission" date="2014-09" db="EMBL/GenBank/DDBJ databases">
        <title>Sporocytophaga myxococcoides PG-01 genome sequencing.</title>
        <authorList>
            <person name="Liu L."/>
            <person name="Gao P.J."/>
            <person name="Chen G.J."/>
            <person name="Wang L.S."/>
        </authorList>
    </citation>
    <scope>NUCLEOTIDE SEQUENCE [LARGE SCALE GENOMIC DNA]</scope>
    <source>
        <strain evidence="5 6">PG-01</strain>
    </source>
</reference>
<dbReference type="PRINTS" id="PR00778">
    <property type="entry name" value="HTHARSR"/>
</dbReference>
<evidence type="ECO:0000313" key="6">
    <source>
        <dbReference type="Proteomes" id="UP000030185"/>
    </source>
</evidence>
<dbReference type="CDD" id="cd00090">
    <property type="entry name" value="HTH_ARSR"/>
    <property type="match status" value="1"/>
</dbReference>
<keyword evidence="6" id="KW-1185">Reference proteome</keyword>
<evidence type="ECO:0000256" key="2">
    <source>
        <dbReference type="ARBA" id="ARBA00023125"/>
    </source>
</evidence>
<dbReference type="Gene3D" id="1.10.10.10">
    <property type="entry name" value="Winged helix-like DNA-binding domain superfamily/Winged helix DNA-binding domain"/>
    <property type="match status" value="1"/>
</dbReference>
<gene>
    <name evidence="5" type="ORF">MYP_1135</name>
</gene>
<dbReference type="InterPro" id="IPR018334">
    <property type="entry name" value="ArsR_HTH"/>
</dbReference>
<proteinExistence type="predicted"/>
<dbReference type="PROSITE" id="PS50987">
    <property type="entry name" value="HTH_ARSR_2"/>
    <property type="match status" value="1"/>
</dbReference>
<keyword evidence="3" id="KW-0804">Transcription</keyword>
<dbReference type="eggNOG" id="COG0640">
    <property type="taxonomic scope" value="Bacteria"/>
</dbReference>
<evidence type="ECO:0000259" key="4">
    <source>
        <dbReference type="PROSITE" id="PS50987"/>
    </source>
</evidence>
<dbReference type="PROSITE" id="PS00846">
    <property type="entry name" value="HTH_ARSR_1"/>
    <property type="match status" value="1"/>
</dbReference>
<dbReference type="AlphaFoldDB" id="A0A098LBV8"/>
<dbReference type="STRING" id="153721.MYP_1135"/>
<sequence length="106" mass="12859">MNLIYRNKEMCISDLELILDFTQTKTSRQLGTLKNSGVLRYKKIDQWAYYFINETYYEIIAQLFTFLEKDPLLLKDQEEYRTLYSNNELAVRKLHNKLKIYHLPEL</sequence>
<keyword evidence="2" id="KW-0238">DNA-binding</keyword>
<organism evidence="5 6">
    <name type="scientific">Sporocytophaga myxococcoides</name>
    <dbReference type="NCBI Taxonomy" id="153721"/>
    <lineage>
        <taxon>Bacteria</taxon>
        <taxon>Pseudomonadati</taxon>
        <taxon>Bacteroidota</taxon>
        <taxon>Cytophagia</taxon>
        <taxon>Cytophagales</taxon>
        <taxon>Cytophagaceae</taxon>
        <taxon>Sporocytophaga</taxon>
    </lineage>
</organism>